<dbReference type="InterPro" id="IPR018044">
    <property type="entry name" value="Peptidase_S11"/>
</dbReference>
<keyword evidence="5" id="KW-0573">Peptidoglycan synthesis</keyword>
<evidence type="ECO:0000256" key="10">
    <source>
        <dbReference type="SAM" id="MobiDB-lite"/>
    </source>
</evidence>
<dbReference type="EMBL" id="LMUA01000008">
    <property type="protein sequence ID" value="KUE76630.1"/>
    <property type="molecule type" value="Genomic_DNA"/>
</dbReference>
<accession>A0A0W7TS75</accession>
<evidence type="ECO:0000256" key="4">
    <source>
        <dbReference type="ARBA" id="ARBA00022960"/>
    </source>
</evidence>
<keyword evidence="3" id="KW-0378">Hydrolase</keyword>
<organism evidence="13 14">
    <name type="scientific">Ruthenibacterium lactatiformans</name>
    <dbReference type="NCBI Taxonomy" id="1550024"/>
    <lineage>
        <taxon>Bacteria</taxon>
        <taxon>Bacillati</taxon>
        <taxon>Bacillota</taxon>
        <taxon>Clostridia</taxon>
        <taxon>Eubacteriales</taxon>
        <taxon>Oscillospiraceae</taxon>
        <taxon>Ruthenibacterium</taxon>
    </lineage>
</organism>
<feature type="domain" description="Peptidase S11 D-alanyl-D-alanine carboxypeptidase A N-terminal" evidence="12">
    <location>
        <begin position="105"/>
        <end position="344"/>
    </location>
</feature>
<dbReference type="GO" id="GO:0009252">
    <property type="term" value="P:peptidoglycan biosynthetic process"/>
    <property type="evidence" value="ECO:0007669"/>
    <property type="project" value="UniProtKB-KW"/>
</dbReference>
<dbReference type="Proteomes" id="UP000053433">
    <property type="component" value="Unassembled WGS sequence"/>
</dbReference>
<comment type="caution">
    <text evidence="13">The sequence shown here is derived from an EMBL/GenBank/DDBJ whole genome shotgun (WGS) entry which is preliminary data.</text>
</comment>
<dbReference type="InterPro" id="IPR012338">
    <property type="entry name" value="Beta-lactam/transpept-like"/>
</dbReference>
<evidence type="ECO:0000313" key="13">
    <source>
        <dbReference type="EMBL" id="KUE76630.1"/>
    </source>
</evidence>
<feature type="active site" description="Proton acceptor" evidence="7">
    <location>
        <position position="138"/>
    </location>
</feature>
<dbReference type="Gene3D" id="3.40.710.10">
    <property type="entry name" value="DD-peptidase/beta-lactamase superfamily"/>
    <property type="match status" value="1"/>
</dbReference>
<sequence length="363" mass="39848">MWKGVKRNVERQNNNENQYGRNRRKDKRRKLFFYRAACAMLGLLIVCVIFGAVYFLRESKDPALPSKENTKTSKDYSFLADGQSEEESPASEPAISNRANAIDLNIIAANAIVVNKDTDALLYQKNGTDRIAPASTAKMITALTVLEYCSPEDEMRVGAEIEMIHSDSSTAWLMKGDTLTVRQLLIALMLPSGNDAAYTLAVNTGKTIAGDNSLSNQQAIQIFMDKVNEKAKAIGVIDSNFVVPDGYDAEGQYTTAYDLAIIAKACLEDPIISEIVASNTSYERWPNGREVTYNNSNELLDPNSPYYRPEVIGLKTGTSSLGGACVVSAAVIDGETYICVVMGSTKESRFQDSVDILDKIKAR</sequence>
<evidence type="ECO:0000256" key="7">
    <source>
        <dbReference type="PIRSR" id="PIRSR618044-1"/>
    </source>
</evidence>
<evidence type="ECO:0000256" key="11">
    <source>
        <dbReference type="SAM" id="Phobius"/>
    </source>
</evidence>
<keyword evidence="11" id="KW-0812">Transmembrane</keyword>
<evidence type="ECO:0000256" key="8">
    <source>
        <dbReference type="PIRSR" id="PIRSR618044-2"/>
    </source>
</evidence>
<keyword evidence="4" id="KW-0133">Cell shape</keyword>
<evidence type="ECO:0000256" key="1">
    <source>
        <dbReference type="ARBA" id="ARBA00007164"/>
    </source>
</evidence>
<gene>
    <name evidence="13" type="ORF">ASJ35_07795</name>
</gene>
<protein>
    <recommendedName>
        <fullName evidence="12">Peptidase S11 D-alanyl-D-alanine carboxypeptidase A N-terminal domain-containing protein</fullName>
    </recommendedName>
</protein>
<dbReference type="SUPFAM" id="SSF56601">
    <property type="entry name" value="beta-lactamase/transpeptidase-like"/>
    <property type="match status" value="1"/>
</dbReference>
<evidence type="ECO:0000256" key="6">
    <source>
        <dbReference type="ARBA" id="ARBA00023316"/>
    </source>
</evidence>
<feature type="active site" evidence="7">
    <location>
        <position position="192"/>
    </location>
</feature>
<keyword evidence="11" id="KW-0472">Membrane</keyword>
<evidence type="ECO:0000256" key="3">
    <source>
        <dbReference type="ARBA" id="ARBA00022801"/>
    </source>
</evidence>
<comment type="similarity">
    <text evidence="1 9">Belongs to the peptidase S11 family.</text>
</comment>
<keyword evidence="11" id="KW-1133">Transmembrane helix</keyword>
<evidence type="ECO:0000313" key="14">
    <source>
        <dbReference type="Proteomes" id="UP000053433"/>
    </source>
</evidence>
<evidence type="ECO:0000256" key="5">
    <source>
        <dbReference type="ARBA" id="ARBA00022984"/>
    </source>
</evidence>
<evidence type="ECO:0000256" key="2">
    <source>
        <dbReference type="ARBA" id="ARBA00022729"/>
    </source>
</evidence>
<proteinExistence type="inferred from homology"/>
<dbReference type="GO" id="GO:0008360">
    <property type="term" value="P:regulation of cell shape"/>
    <property type="evidence" value="ECO:0007669"/>
    <property type="project" value="UniProtKB-KW"/>
</dbReference>
<feature type="active site" description="Acyl-ester intermediate" evidence="7">
    <location>
        <position position="135"/>
    </location>
</feature>
<dbReference type="AlphaFoldDB" id="A0A0W7TS75"/>
<dbReference type="InterPro" id="IPR001967">
    <property type="entry name" value="Peptidase_S11_N"/>
</dbReference>
<evidence type="ECO:0000256" key="9">
    <source>
        <dbReference type="RuleBase" id="RU004016"/>
    </source>
</evidence>
<feature type="region of interest" description="Disordered" evidence="10">
    <location>
        <begin position="1"/>
        <end position="22"/>
    </location>
</feature>
<dbReference type="PRINTS" id="PR00725">
    <property type="entry name" value="DADACBPTASE1"/>
</dbReference>
<feature type="binding site" evidence="8">
    <location>
        <position position="315"/>
    </location>
    <ligand>
        <name>substrate</name>
    </ligand>
</feature>
<dbReference type="Pfam" id="PF00768">
    <property type="entry name" value="Peptidase_S11"/>
    <property type="match status" value="1"/>
</dbReference>
<evidence type="ECO:0000259" key="12">
    <source>
        <dbReference type="Pfam" id="PF00768"/>
    </source>
</evidence>
<dbReference type="PANTHER" id="PTHR21581:SF33">
    <property type="entry name" value="D-ALANYL-D-ALANINE CARBOXYPEPTIDASE DACB"/>
    <property type="match status" value="1"/>
</dbReference>
<dbReference type="GO" id="GO:0009002">
    <property type="term" value="F:serine-type D-Ala-D-Ala carboxypeptidase activity"/>
    <property type="evidence" value="ECO:0007669"/>
    <property type="project" value="InterPro"/>
</dbReference>
<dbReference type="NCBIfam" id="NF000471">
    <property type="entry name" value="vanY_of_D"/>
    <property type="match status" value="1"/>
</dbReference>
<keyword evidence="2" id="KW-0732">Signal</keyword>
<dbReference type="GO" id="GO:0006508">
    <property type="term" value="P:proteolysis"/>
    <property type="evidence" value="ECO:0007669"/>
    <property type="project" value="InterPro"/>
</dbReference>
<feature type="transmembrane region" description="Helical" evidence="11">
    <location>
        <begin position="32"/>
        <end position="56"/>
    </location>
</feature>
<keyword evidence="6" id="KW-0961">Cell wall biogenesis/degradation</keyword>
<dbReference type="PANTHER" id="PTHR21581">
    <property type="entry name" value="D-ALANYL-D-ALANINE CARBOXYPEPTIDASE"/>
    <property type="match status" value="1"/>
</dbReference>
<reference evidence="13 14" key="1">
    <citation type="submission" date="2015-10" db="EMBL/GenBank/DDBJ databases">
        <title>A novel member of the family Ruminococcaceae isolated from human faeces.</title>
        <authorList>
            <person name="Shkoporov A.N."/>
            <person name="Chaplin A.V."/>
            <person name="Motuzova O.V."/>
            <person name="Kafarskaia L.I."/>
            <person name="Efimov B.A."/>
        </authorList>
    </citation>
    <scope>NUCLEOTIDE SEQUENCE [LARGE SCALE GENOMIC DNA]</scope>
    <source>
        <strain evidence="13 14">668</strain>
    </source>
</reference>
<dbReference type="GO" id="GO:0071555">
    <property type="term" value="P:cell wall organization"/>
    <property type="evidence" value="ECO:0007669"/>
    <property type="project" value="UniProtKB-KW"/>
</dbReference>
<name>A0A0W7TS75_9FIRM</name>